<proteinExistence type="inferred from homology"/>
<dbReference type="GO" id="GO:0006355">
    <property type="term" value="P:regulation of DNA-templated transcription"/>
    <property type="evidence" value="ECO:0007669"/>
    <property type="project" value="InterPro"/>
</dbReference>
<evidence type="ECO:0000259" key="12">
    <source>
        <dbReference type="Pfam" id="PF04065"/>
    </source>
</evidence>
<dbReference type="Pfam" id="PF04065">
    <property type="entry name" value="Not3"/>
    <property type="match status" value="1"/>
</dbReference>
<dbReference type="InterPro" id="IPR007207">
    <property type="entry name" value="Not_N"/>
</dbReference>
<feature type="domain" description="CCR4-Not complex component Not N-terminal" evidence="12">
    <location>
        <begin position="2"/>
        <end position="236"/>
    </location>
</feature>
<dbReference type="InterPro" id="IPR012270">
    <property type="entry name" value="CCR4-NOT_su3/5"/>
</dbReference>
<evidence type="ECO:0000256" key="11">
    <source>
        <dbReference type="SAM" id="MobiDB-lite"/>
    </source>
</evidence>
<comment type="function">
    <text evidence="9">Acts as component of the CCR4-NOT core complex, which in the nucleus seems to be a general transcription factor, and in the cytoplasm the major mRNA deadenylase involved in mRNA turnover. The NOT protein subcomplex negatively regulates the basal and activated transcription of many genes. Preferentially affects TC-type TATA element-dependent transcription. Could directly or indirectly inhibit component(s) of the general transcription machinery.</text>
</comment>
<evidence type="ECO:0000256" key="9">
    <source>
        <dbReference type="PIRNR" id="PIRNR005290"/>
    </source>
</evidence>
<evidence type="ECO:0000256" key="7">
    <source>
        <dbReference type="ARBA" id="ARBA00023163"/>
    </source>
</evidence>
<reference evidence="13 14" key="1">
    <citation type="journal article" date="2012" name="G3 (Bethesda)">
        <title>Pichia sorbitophila, an interspecies yeast hybrid reveals early steps of genome resolution following polyploidization.</title>
        <authorList>
            <person name="Leh Louis V."/>
            <person name="Despons L."/>
            <person name="Friedrich A."/>
            <person name="Martin T."/>
            <person name="Durrens P."/>
            <person name="Casaregola S."/>
            <person name="Neuveglise C."/>
            <person name="Fairhead C."/>
            <person name="Marck C."/>
            <person name="Cruz J.A."/>
            <person name="Straub M.L."/>
            <person name="Kugler V."/>
            <person name="Sacerdot C."/>
            <person name="Uzunov Z."/>
            <person name="Thierry A."/>
            <person name="Weiss S."/>
            <person name="Bleykasten C."/>
            <person name="De Montigny J."/>
            <person name="Jacques N."/>
            <person name="Jung P."/>
            <person name="Lemaire M."/>
            <person name="Mallet S."/>
            <person name="Morel G."/>
            <person name="Richard G.F."/>
            <person name="Sarkar A."/>
            <person name="Savel G."/>
            <person name="Schacherer J."/>
            <person name="Seret M.L."/>
            <person name="Talla E."/>
            <person name="Samson G."/>
            <person name="Jubin C."/>
            <person name="Poulain J."/>
            <person name="Vacherie B."/>
            <person name="Barbe V."/>
            <person name="Pelletier E."/>
            <person name="Sherman D.J."/>
            <person name="Westhof E."/>
            <person name="Weissenbach J."/>
            <person name="Baret P.V."/>
            <person name="Wincker P."/>
            <person name="Gaillardin C."/>
            <person name="Dujon B."/>
            <person name="Souciet J.L."/>
        </authorList>
    </citation>
    <scope>NUCLEOTIDE SEQUENCE [LARGE SCALE GENOMIC DNA]</scope>
    <source>
        <strain evidence="14">ATCC MYA-4447 / BCRC 22081 / CBS 7064 / NBRC 10061 / NRRL Y-12695</strain>
    </source>
</reference>
<evidence type="ECO:0000256" key="4">
    <source>
        <dbReference type="ARBA" id="ARBA00022490"/>
    </source>
</evidence>
<keyword evidence="9" id="KW-0010">Activator</keyword>
<evidence type="ECO:0000313" key="13">
    <source>
        <dbReference type="EMBL" id="CCE88400.1"/>
    </source>
</evidence>
<evidence type="ECO:0000256" key="2">
    <source>
        <dbReference type="ARBA" id="ARBA00004496"/>
    </source>
</evidence>
<name>G8YM04_PICSO</name>
<dbReference type="PANTHER" id="PTHR23326">
    <property type="entry name" value="CCR4 NOT-RELATED"/>
    <property type="match status" value="1"/>
</dbReference>
<feature type="coiled-coil region" evidence="10">
    <location>
        <begin position="40"/>
        <end position="99"/>
    </location>
</feature>
<keyword evidence="8 9" id="KW-0539">Nucleus</keyword>
<keyword evidence="6 9" id="KW-0805">Transcription regulation</keyword>
<evidence type="ECO:0000256" key="3">
    <source>
        <dbReference type="ARBA" id="ARBA00007682"/>
    </source>
</evidence>
<feature type="coiled-coil region" evidence="10">
    <location>
        <begin position="131"/>
        <end position="188"/>
    </location>
</feature>
<accession>G8YM04</accession>
<dbReference type="HOGENOM" id="CLU_020483_0_0_1"/>
<feature type="region of interest" description="Disordered" evidence="11">
    <location>
        <begin position="350"/>
        <end position="429"/>
    </location>
</feature>
<dbReference type="eggNOG" id="KOG2150">
    <property type="taxonomic scope" value="Eukaryota"/>
</dbReference>
<gene>
    <name evidence="13" type="primary">Piso0_001905</name>
    <name evidence="13" type="ORF">GNLVRS01_PISO0F00467g</name>
</gene>
<dbReference type="GO" id="GO:0005634">
    <property type="term" value="C:nucleus"/>
    <property type="evidence" value="ECO:0007669"/>
    <property type="project" value="UniProtKB-SubCell"/>
</dbReference>
<evidence type="ECO:0000313" key="14">
    <source>
        <dbReference type="Proteomes" id="UP000005222"/>
    </source>
</evidence>
<keyword evidence="7 9" id="KW-0804">Transcription</keyword>
<comment type="similarity">
    <text evidence="3 9">Belongs to the CNOT2/3/5 family.</text>
</comment>
<dbReference type="Proteomes" id="UP000005222">
    <property type="component" value="Chromosome F"/>
</dbReference>
<comment type="subcellular location">
    <subcellularLocation>
        <location evidence="2 9">Cytoplasm</location>
    </subcellularLocation>
    <subcellularLocation>
        <location evidence="1 9">Nucleus</location>
    </subcellularLocation>
</comment>
<evidence type="ECO:0000256" key="5">
    <source>
        <dbReference type="ARBA" id="ARBA00022491"/>
    </source>
</evidence>
<dbReference type="InParanoid" id="G8YM04"/>
<organism evidence="13 14">
    <name type="scientific">Pichia sorbitophila (strain ATCC MYA-4447 / BCRC 22081 / CBS 7064 / NBRC 10061 / NRRL Y-12695)</name>
    <name type="common">Hybrid yeast</name>
    <dbReference type="NCBI Taxonomy" id="559304"/>
    <lineage>
        <taxon>Eukaryota</taxon>
        <taxon>Fungi</taxon>
        <taxon>Dikarya</taxon>
        <taxon>Ascomycota</taxon>
        <taxon>Saccharomycotina</taxon>
        <taxon>Pichiomycetes</taxon>
        <taxon>Debaryomycetaceae</taxon>
        <taxon>Millerozyma</taxon>
    </lineage>
</organism>
<dbReference type="PIRSF" id="PIRSF005290">
    <property type="entry name" value="NOT_su_3_5"/>
    <property type="match status" value="1"/>
</dbReference>
<keyword evidence="10" id="KW-0175">Coiled coil</keyword>
<evidence type="ECO:0000256" key="10">
    <source>
        <dbReference type="SAM" id="Coils"/>
    </source>
</evidence>
<keyword evidence="4 9" id="KW-0963">Cytoplasm</keyword>
<feature type="compositionally biased region" description="Low complexity" evidence="11">
    <location>
        <begin position="291"/>
        <end position="317"/>
    </location>
</feature>
<dbReference type="GO" id="GO:0030015">
    <property type="term" value="C:CCR4-NOT core complex"/>
    <property type="evidence" value="ECO:0007669"/>
    <property type="project" value="UniProtKB-UniRule"/>
</dbReference>
<dbReference type="FunCoup" id="G8YM04">
    <property type="interactions" value="736"/>
</dbReference>
<dbReference type="STRING" id="559304.G8YM04"/>
<dbReference type="GO" id="GO:0000932">
    <property type="term" value="C:P-body"/>
    <property type="evidence" value="ECO:0007669"/>
    <property type="project" value="UniProtKB-UniRule"/>
</dbReference>
<feature type="compositionally biased region" description="Polar residues" evidence="11">
    <location>
        <begin position="270"/>
        <end position="280"/>
    </location>
</feature>
<evidence type="ECO:0000256" key="6">
    <source>
        <dbReference type="ARBA" id="ARBA00023015"/>
    </source>
</evidence>
<feature type="region of interest" description="Disordered" evidence="11">
    <location>
        <begin position="241"/>
        <end position="328"/>
    </location>
</feature>
<feature type="compositionally biased region" description="Polar residues" evidence="11">
    <location>
        <begin position="364"/>
        <end position="427"/>
    </location>
</feature>
<dbReference type="InterPro" id="IPR040168">
    <property type="entry name" value="Not2/3/5"/>
</dbReference>
<feature type="compositionally biased region" description="Basic and acidic residues" evidence="11">
    <location>
        <begin position="251"/>
        <end position="269"/>
    </location>
</feature>
<dbReference type="EMBL" id="FO082054">
    <property type="protein sequence ID" value="CCE88400.1"/>
    <property type="molecule type" value="Genomic_DNA"/>
</dbReference>
<dbReference type="AlphaFoldDB" id="G8YM04"/>
<dbReference type="OrthoDB" id="293823at2759"/>
<protein>
    <recommendedName>
        <fullName evidence="9">General negative regulator of transcription subunit</fullName>
    </recommendedName>
</protein>
<keyword evidence="14" id="KW-1185">Reference proteome</keyword>
<dbReference type="OMA" id="VPPGIQD"/>
<evidence type="ECO:0000256" key="8">
    <source>
        <dbReference type="ARBA" id="ARBA00023242"/>
    </source>
</evidence>
<sequence>MSHRKLQKEAETIFKKINEGVELFNYYYSRHQSSGSDSQREKLEGDLKKEIKKLQKYRDQIKTWQSNESVEAAILPSKLQEHRRMVEEAMECYKEVEKNSKMKSYSNQSIMLAALEQDQYLDLSPEAESALEFLNHSIDELAKQNEELESEYEKLSQKKIRKKNSTMIEERKQEIDSLSSRNKFHMEKLSHVVDFLKRGKVDPDSVMSIQEDINFYLESNQDPDFVDDENLYDELVKEVESNLENSSFSKDPTRDNDVSHDDLEDKRTTAGDTRSSTTDLSNEHPQETADTVSRSVSNNSSSSFPIRSASTPQKSSTPAPPTPESSSPAIVKNLKFSTAPTNPVGNIKWSTAAASGPSPTPSPINYSVLSHTSNGSANNDVEGKTSSTAAKENGSQELPNKFTVHNNERNQPQTQERFQTYDNSKSKTPSRDILEMLSKDPLSEYVEILRNSSISSAELDLFSDLNLIKLPPGIQDLVISFTATRKVSMDNSRFILSTLPYKPYSTPIRRPFLPDRIQSSINQYLAPCEGRHIDSPLHISKFQSYWNHIRANNKFEQFLKEIQLLSTNPENSQVVNELTMVLFYGYYYGATPIECLIAETCLFKLNWKPYGPSNNSQNITNKQRNQITNNSPEKHSLASRQYYYWLKCIKVLSAPKVNSGDLTEHGDYQVFDLISWETYIKYSFRLDLNSCQLEASKMI</sequence>
<evidence type="ECO:0000256" key="1">
    <source>
        <dbReference type="ARBA" id="ARBA00004123"/>
    </source>
</evidence>
<keyword evidence="5 9" id="KW-0678">Repressor</keyword>